<dbReference type="InterPro" id="IPR029016">
    <property type="entry name" value="GAF-like_dom_sf"/>
</dbReference>
<dbReference type="Gene3D" id="1.10.10.10">
    <property type="entry name" value="Winged helix-like DNA-binding domain superfamily/Winged helix DNA-binding domain"/>
    <property type="match status" value="1"/>
</dbReference>
<dbReference type="InterPro" id="IPR014757">
    <property type="entry name" value="Tscrpt_reg_IclR_C"/>
</dbReference>
<organism evidence="6 7">
    <name type="scientific">Rhodococcus opacus</name>
    <name type="common">Nocardia opaca</name>
    <dbReference type="NCBI Taxonomy" id="37919"/>
    <lineage>
        <taxon>Bacteria</taxon>
        <taxon>Bacillati</taxon>
        <taxon>Actinomycetota</taxon>
        <taxon>Actinomycetes</taxon>
        <taxon>Mycobacteriales</taxon>
        <taxon>Nocardiaceae</taxon>
        <taxon>Rhodococcus</taxon>
    </lineage>
</organism>
<dbReference type="RefSeq" id="WP_112298276.1">
    <property type="nucleotide sequence ID" value="NZ_CP008947.1"/>
</dbReference>
<dbReference type="AlphaFoldDB" id="A0A076EEW6"/>
<dbReference type="Pfam" id="PF09339">
    <property type="entry name" value="HTH_IclR"/>
    <property type="match status" value="1"/>
</dbReference>
<dbReference type="SMART" id="SM00346">
    <property type="entry name" value="HTH_ICLR"/>
    <property type="match status" value="1"/>
</dbReference>
<keyword evidence="1" id="KW-0805">Transcription regulation</keyword>
<dbReference type="GO" id="GO:0003700">
    <property type="term" value="F:DNA-binding transcription factor activity"/>
    <property type="evidence" value="ECO:0007669"/>
    <property type="project" value="TreeGrafter"/>
</dbReference>
<dbReference type="Proteomes" id="UP000028488">
    <property type="component" value="Chromosome"/>
</dbReference>
<feature type="domain" description="HTH iclR-type" evidence="4">
    <location>
        <begin position="16"/>
        <end position="83"/>
    </location>
</feature>
<evidence type="ECO:0000259" key="5">
    <source>
        <dbReference type="PROSITE" id="PS51078"/>
    </source>
</evidence>
<evidence type="ECO:0000256" key="1">
    <source>
        <dbReference type="ARBA" id="ARBA00023015"/>
    </source>
</evidence>
<dbReference type="PANTHER" id="PTHR30136:SF24">
    <property type="entry name" value="HTH-TYPE TRANSCRIPTIONAL REPRESSOR ALLR"/>
    <property type="match status" value="1"/>
</dbReference>
<dbReference type="GO" id="GO:0045892">
    <property type="term" value="P:negative regulation of DNA-templated transcription"/>
    <property type="evidence" value="ECO:0007669"/>
    <property type="project" value="TreeGrafter"/>
</dbReference>
<evidence type="ECO:0000256" key="3">
    <source>
        <dbReference type="ARBA" id="ARBA00023163"/>
    </source>
</evidence>
<dbReference type="PROSITE" id="PS51077">
    <property type="entry name" value="HTH_ICLR"/>
    <property type="match status" value="1"/>
</dbReference>
<evidence type="ECO:0000259" key="4">
    <source>
        <dbReference type="PROSITE" id="PS51077"/>
    </source>
</evidence>
<keyword evidence="3" id="KW-0804">Transcription</keyword>
<dbReference type="eggNOG" id="COG1414">
    <property type="taxonomic scope" value="Bacteria"/>
</dbReference>
<dbReference type="Gene3D" id="3.30.450.40">
    <property type="match status" value="1"/>
</dbReference>
<feature type="domain" description="IclR-ED" evidence="5">
    <location>
        <begin position="77"/>
        <end position="256"/>
    </location>
</feature>
<sequence length="264" mass="27829">MSPVERNTVERGDEPTSVVRRMSDLLAAFGPTDTALGVNELTRRTGIPKATVSRLVKEMEGVGFLERRGVKVGLGLRLFELGERASRRRSVREVALPFLADLREATRQTVHLAILDGAEVVYVEILPGRDAPWLPSGVGGRLPAHATGVGKALLAGASPQVIGDVLAAGLVRVGPRTITAPGPLVRQLRRIASSGIAYEHEESAPGVACVASAVRVDDGPPVAAVSASGWIGKVDIRRVGPAVHTTALSITRALTEGGDRDRRA</sequence>
<keyword evidence="2" id="KW-0238">DNA-binding</keyword>
<dbReference type="InterPro" id="IPR036390">
    <property type="entry name" value="WH_DNA-bd_sf"/>
</dbReference>
<gene>
    <name evidence="6" type="ORF">EP51_02960</name>
</gene>
<dbReference type="InterPro" id="IPR005471">
    <property type="entry name" value="Tscrpt_reg_IclR_N"/>
</dbReference>
<dbReference type="InterPro" id="IPR036388">
    <property type="entry name" value="WH-like_DNA-bd_sf"/>
</dbReference>
<dbReference type="SUPFAM" id="SSF55781">
    <property type="entry name" value="GAF domain-like"/>
    <property type="match status" value="1"/>
</dbReference>
<evidence type="ECO:0000313" key="6">
    <source>
        <dbReference type="EMBL" id="AII03623.1"/>
    </source>
</evidence>
<dbReference type="GO" id="GO:0003677">
    <property type="term" value="F:DNA binding"/>
    <property type="evidence" value="ECO:0007669"/>
    <property type="project" value="UniProtKB-KW"/>
</dbReference>
<evidence type="ECO:0000313" key="7">
    <source>
        <dbReference type="Proteomes" id="UP000028488"/>
    </source>
</evidence>
<dbReference type="InterPro" id="IPR050707">
    <property type="entry name" value="HTH_MetabolicPath_Reg"/>
</dbReference>
<proteinExistence type="predicted"/>
<protein>
    <submittedName>
        <fullName evidence="6">IclR family transcriptional regulator</fullName>
    </submittedName>
</protein>
<dbReference type="EMBL" id="CP008947">
    <property type="protein sequence ID" value="AII03623.1"/>
    <property type="molecule type" value="Genomic_DNA"/>
</dbReference>
<evidence type="ECO:0000256" key="2">
    <source>
        <dbReference type="ARBA" id="ARBA00023125"/>
    </source>
</evidence>
<accession>A0A076EEW6</accession>
<dbReference type="PANTHER" id="PTHR30136">
    <property type="entry name" value="HELIX-TURN-HELIX TRANSCRIPTIONAL REGULATOR, ICLR FAMILY"/>
    <property type="match status" value="1"/>
</dbReference>
<dbReference type="SUPFAM" id="SSF46785">
    <property type="entry name" value="Winged helix' DNA-binding domain"/>
    <property type="match status" value="1"/>
</dbReference>
<dbReference type="Pfam" id="PF01614">
    <property type="entry name" value="IclR_C"/>
    <property type="match status" value="1"/>
</dbReference>
<reference evidence="6 7" key="1">
    <citation type="submission" date="2014-07" db="EMBL/GenBank/DDBJ databases">
        <title>Genome Sequence of Rhodococcus opacus Strain R7, a Biodegrader of Mono- and Polycyclic Aromatic Hydrocarbons.</title>
        <authorList>
            <person name="Di Gennaro P."/>
            <person name="Zampolli J."/>
            <person name="Presti I."/>
            <person name="Cappelletti M."/>
            <person name="D'Ursi P."/>
            <person name="Orro A."/>
            <person name="Mezzelani A."/>
            <person name="Milanesi L."/>
        </authorList>
    </citation>
    <scope>NUCLEOTIDE SEQUENCE [LARGE SCALE GENOMIC DNA]</scope>
    <source>
        <strain evidence="6 7">R7</strain>
    </source>
</reference>
<dbReference type="PROSITE" id="PS51078">
    <property type="entry name" value="ICLR_ED"/>
    <property type="match status" value="1"/>
</dbReference>
<name>A0A076EEW6_RHOOP</name>